<name>A0A5J5ASE1_9ASTE</name>
<dbReference type="EMBL" id="CM018042">
    <property type="protein sequence ID" value="KAA8532766.1"/>
    <property type="molecule type" value="Genomic_DNA"/>
</dbReference>
<keyword evidence="2" id="KW-1185">Reference proteome</keyword>
<evidence type="ECO:0000313" key="1">
    <source>
        <dbReference type="EMBL" id="KAA8532766.1"/>
    </source>
</evidence>
<protein>
    <submittedName>
        <fullName evidence="1">Uncharacterized protein</fullName>
    </submittedName>
</protein>
<accession>A0A5J5ASE1</accession>
<dbReference type="Proteomes" id="UP000325577">
    <property type="component" value="Linkage Group LG19"/>
</dbReference>
<organism evidence="1 2">
    <name type="scientific">Nyssa sinensis</name>
    <dbReference type="NCBI Taxonomy" id="561372"/>
    <lineage>
        <taxon>Eukaryota</taxon>
        <taxon>Viridiplantae</taxon>
        <taxon>Streptophyta</taxon>
        <taxon>Embryophyta</taxon>
        <taxon>Tracheophyta</taxon>
        <taxon>Spermatophyta</taxon>
        <taxon>Magnoliopsida</taxon>
        <taxon>eudicotyledons</taxon>
        <taxon>Gunneridae</taxon>
        <taxon>Pentapetalae</taxon>
        <taxon>asterids</taxon>
        <taxon>Cornales</taxon>
        <taxon>Nyssaceae</taxon>
        <taxon>Nyssa</taxon>
    </lineage>
</organism>
<sequence>MSVPNSDPIQGIVDLLLDLKRQRIEDISIATVVEEKKLLALEKSQTLFQQLWTDENEIKLLQEFPVCNPWH</sequence>
<reference evidence="1 2" key="1">
    <citation type="submission" date="2019-09" db="EMBL/GenBank/DDBJ databases">
        <title>A chromosome-level genome assembly of the Chinese tupelo Nyssa sinensis.</title>
        <authorList>
            <person name="Yang X."/>
            <person name="Kang M."/>
            <person name="Yang Y."/>
            <person name="Xiong H."/>
            <person name="Wang M."/>
            <person name="Zhang Z."/>
            <person name="Wang Z."/>
            <person name="Wu H."/>
            <person name="Ma T."/>
            <person name="Liu J."/>
            <person name="Xi Z."/>
        </authorList>
    </citation>
    <scope>NUCLEOTIDE SEQUENCE [LARGE SCALE GENOMIC DNA]</scope>
    <source>
        <strain evidence="1">J267</strain>
        <tissue evidence="1">Leaf</tissue>
    </source>
</reference>
<evidence type="ECO:0000313" key="2">
    <source>
        <dbReference type="Proteomes" id="UP000325577"/>
    </source>
</evidence>
<gene>
    <name evidence="1" type="ORF">F0562_032799</name>
</gene>
<proteinExistence type="predicted"/>
<dbReference type="AlphaFoldDB" id="A0A5J5ASE1"/>